<keyword evidence="3" id="KW-1185">Reference proteome</keyword>
<dbReference type="InterPro" id="IPR039315">
    <property type="entry name" value="CheW"/>
</dbReference>
<dbReference type="EMBL" id="JABXWD010000131">
    <property type="protein sequence ID" value="MBV6341637.1"/>
    <property type="molecule type" value="Genomic_DNA"/>
</dbReference>
<dbReference type="PANTHER" id="PTHR22617">
    <property type="entry name" value="CHEMOTAXIS SENSOR HISTIDINE KINASE-RELATED"/>
    <property type="match status" value="1"/>
</dbReference>
<evidence type="ECO:0000313" key="3">
    <source>
        <dbReference type="Proteomes" id="UP001196980"/>
    </source>
</evidence>
<dbReference type="RefSeq" id="WP_218252270.1">
    <property type="nucleotide sequence ID" value="NZ_JABXWD010000131.1"/>
</dbReference>
<dbReference type="PANTHER" id="PTHR22617:SF23">
    <property type="entry name" value="CHEMOTAXIS PROTEIN CHEW"/>
    <property type="match status" value="1"/>
</dbReference>
<proteinExistence type="predicted"/>
<sequence length="445" mass="49242">MAQYIGFNLGREEYVIPILVVQEIMKPTQTTKLPHTPQHVLGIINLRGKTISVIDLKRKLGLDSDDSDTKGNVIVTNIGRVTFGVKVDSITGVMNIEDDAIKRDIELVCKGHSDECLRGVANIGDNRMVLIIELANMLNKEDLVMIAAADTPGDDTGEVDYTCGVDDSNIGEVESKETTEPISDNGTVTQKGGERFVQDVKEAFEKSIVDRGGEKGLVDKIMVEVQGLIEAFADGDTEKAERAIMAISSYGERDLFSEVGKMTRRLHDSFKDFKLMIDPRLHDIAHDDMPEMTDKLEWVITRTDEAAGKTIEIAEKNQSKLSVLMDKLDSVEGKLNALDCTHADETLSLSFIKTELAEISNDFFEIMLAQEFQDLTGQILKKVIRLVKELEEQLLQLVVYFGVKADATKAEEKKTEEVHGPQIKAGEGIMSDQGDVDALLAEFGF</sequence>
<evidence type="ECO:0000259" key="1">
    <source>
        <dbReference type="PROSITE" id="PS50851"/>
    </source>
</evidence>
<dbReference type="Proteomes" id="UP001196980">
    <property type="component" value="Unassembled WGS sequence"/>
</dbReference>
<organism evidence="2 3">
    <name type="scientific">Candidatus Magnetobacterium casense</name>
    <dbReference type="NCBI Taxonomy" id="1455061"/>
    <lineage>
        <taxon>Bacteria</taxon>
        <taxon>Pseudomonadati</taxon>
        <taxon>Nitrospirota</taxon>
        <taxon>Thermodesulfovibrionia</taxon>
        <taxon>Thermodesulfovibrionales</taxon>
        <taxon>Candidatus Magnetobacteriaceae</taxon>
        <taxon>Candidatus Magnetobacterium</taxon>
    </lineage>
</organism>
<dbReference type="PROSITE" id="PS50851">
    <property type="entry name" value="CHEW"/>
    <property type="match status" value="1"/>
</dbReference>
<gene>
    <name evidence="2" type="ORF">HWQ67_08565</name>
</gene>
<accession>A0ABS6RYB6</accession>
<dbReference type="InterPro" id="IPR007439">
    <property type="entry name" value="Chemotax_Pase_CheZ"/>
</dbReference>
<feature type="domain" description="CheW-like" evidence="1">
    <location>
        <begin position="1"/>
        <end position="143"/>
    </location>
</feature>
<dbReference type="Pfam" id="PF04344">
    <property type="entry name" value="CheZ"/>
    <property type="match status" value="1"/>
</dbReference>
<protein>
    <submittedName>
        <fullName evidence="2">Protein phosphatase CheZ</fullName>
    </submittedName>
</protein>
<name>A0ABS6RYB6_9BACT</name>
<reference evidence="2 3" key="1">
    <citation type="journal article" date="2020" name="J Geophys Res Biogeosci">
        <title>Magnetotaxis as an Adaptation to Enable Bacterial Shuttling of Microbial Sulfur and Sulfur Cycling Across Aquatic Oxic#Anoxic Interfaces.</title>
        <authorList>
            <person name="Li J."/>
            <person name="Liu P."/>
            <person name="Wang J."/>
            <person name="Roberts A.P."/>
            <person name="Pan Y."/>
        </authorList>
    </citation>
    <scope>NUCLEOTIDE SEQUENCE [LARGE SCALE GENOMIC DNA]</scope>
    <source>
        <strain evidence="2 3">MYR-1_YQ</strain>
    </source>
</reference>
<dbReference type="Pfam" id="PF01584">
    <property type="entry name" value="CheW"/>
    <property type="match status" value="1"/>
</dbReference>
<evidence type="ECO:0000313" key="2">
    <source>
        <dbReference type="EMBL" id="MBV6341637.1"/>
    </source>
</evidence>
<dbReference type="InterPro" id="IPR002545">
    <property type="entry name" value="CheW-lke_dom"/>
</dbReference>
<dbReference type="SMART" id="SM00260">
    <property type="entry name" value="CheW"/>
    <property type="match status" value="1"/>
</dbReference>
<comment type="caution">
    <text evidence="2">The sequence shown here is derived from an EMBL/GenBank/DDBJ whole genome shotgun (WGS) entry which is preliminary data.</text>
</comment>